<evidence type="ECO:0000256" key="1">
    <source>
        <dbReference type="SAM" id="MobiDB-lite"/>
    </source>
</evidence>
<dbReference type="EMBL" id="QKWP01001514">
    <property type="protein sequence ID" value="RIB08397.1"/>
    <property type="molecule type" value="Genomic_DNA"/>
</dbReference>
<name>A0A397UH40_9GLOM</name>
<evidence type="ECO:0000313" key="3">
    <source>
        <dbReference type="Proteomes" id="UP000266673"/>
    </source>
</evidence>
<sequence>MQEYNSRKLYEENTLRKYINPTEEILTQRPIEEIQLDIKITIKELISRCSPTSNHRLEQTLIVLQQALSVNGLIPNDTAIFVHEQQQKQTEYLTLLTATHQQLGAVKWKLIKATREGAIPDFLTSILKTKKITSMNTYGTGQISEESTFNYTPIYKEEPAEIKVVPKTEYNIPPHEITSSLFITQAEKALHPYRLLKEKIKEEAYYCVTISDKDLLQIIVHQGTSGIKINIYKDTNNQLFIGKYYYIIALFDNLLEDEIAIKIDIWYEYIYIKGKKRKIGAYKGQYPIRKAKKFQIQKWKSMKEHDNARDADNTDPSLNTEDLLKPMK</sequence>
<protein>
    <submittedName>
        <fullName evidence="2">Uncharacterized protein</fullName>
    </submittedName>
</protein>
<accession>A0A397UH40</accession>
<keyword evidence="3" id="KW-1185">Reference proteome</keyword>
<gene>
    <name evidence="2" type="ORF">C2G38_2211773</name>
</gene>
<evidence type="ECO:0000313" key="2">
    <source>
        <dbReference type="EMBL" id="RIB08397.1"/>
    </source>
</evidence>
<dbReference type="Proteomes" id="UP000266673">
    <property type="component" value="Unassembled WGS sequence"/>
</dbReference>
<feature type="compositionally biased region" description="Basic and acidic residues" evidence="1">
    <location>
        <begin position="303"/>
        <end position="312"/>
    </location>
</feature>
<organism evidence="2 3">
    <name type="scientific">Gigaspora rosea</name>
    <dbReference type="NCBI Taxonomy" id="44941"/>
    <lineage>
        <taxon>Eukaryota</taxon>
        <taxon>Fungi</taxon>
        <taxon>Fungi incertae sedis</taxon>
        <taxon>Mucoromycota</taxon>
        <taxon>Glomeromycotina</taxon>
        <taxon>Glomeromycetes</taxon>
        <taxon>Diversisporales</taxon>
        <taxon>Gigasporaceae</taxon>
        <taxon>Gigaspora</taxon>
    </lineage>
</organism>
<comment type="caution">
    <text evidence="2">The sequence shown here is derived from an EMBL/GenBank/DDBJ whole genome shotgun (WGS) entry which is preliminary data.</text>
</comment>
<reference evidence="2 3" key="1">
    <citation type="submission" date="2018-06" db="EMBL/GenBank/DDBJ databases">
        <title>Comparative genomics reveals the genomic features of Rhizophagus irregularis, R. cerebriforme, R. diaphanum and Gigaspora rosea, and their symbiotic lifestyle signature.</title>
        <authorList>
            <person name="Morin E."/>
            <person name="San Clemente H."/>
            <person name="Chen E.C.H."/>
            <person name="De La Providencia I."/>
            <person name="Hainaut M."/>
            <person name="Kuo A."/>
            <person name="Kohler A."/>
            <person name="Murat C."/>
            <person name="Tang N."/>
            <person name="Roy S."/>
            <person name="Loubradou J."/>
            <person name="Henrissat B."/>
            <person name="Grigoriev I.V."/>
            <person name="Corradi N."/>
            <person name="Roux C."/>
            <person name="Martin F.M."/>
        </authorList>
    </citation>
    <scope>NUCLEOTIDE SEQUENCE [LARGE SCALE GENOMIC DNA]</scope>
    <source>
        <strain evidence="2 3">DAOM 194757</strain>
    </source>
</reference>
<dbReference type="AlphaFoldDB" id="A0A397UH40"/>
<proteinExistence type="predicted"/>
<feature type="region of interest" description="Disordered" evidence="1">
    <location>
        <begin position="303"/>
        <end position="328"/>
    </location>
</feature>